<keyword evidence="2" id="KW-1185">Reference proteome</keyword>
<protein>
    <submittedName>
        <fullName evidence="1">Uncharacterized protein</fullName>
    </submittedName>
</protein>
<sequence length="270" mass="30218">MRELHQSWLVSYEAIGKLAGVCATTVKHIAEGTPSRRLPPPARITARTSDALLTVTVDDLPDNYLVNAVGSTRRLRALSVAGWPMQQVADQAGADWTGLKELRRGERTTVLLRTARLIRDVYLELIQRDPYEHCRPAVVTSSRNQAATNGWHPAAAWADAIDDPEAKPWQMVRCSYPTCIHGAKDERLLCDTHLQRLSKRGTLEGMRAVRNGKVLIEDIQFILATDPPINPETEEIDRDRLAERLGITWHALEQALIRAKINLGKLRESA</sequence>
<evidence type="ECO:0000313" key="1">
    <source>
        <dbReference type="EMBL" id="MBB5140518.1"/>
    </source>
</evidence>
<dbReference type="Proteomes" id="UP000578449">
    <property type="component" value="Unassembled WGS sequence"/>
</dbReference>
<comment type="caution">
    <text evidence="1">The sequence shown here is derived from an EMBL/GenBank/DDBJ whole genome shotgun (WGS) entry which is preliminary data.</text>
</comment>
<dbReference type="EMBL" id="JACHGN010000045">
    <property type="protein sequence ID" value="MBB5140518.1"/>
    <property type="molecule type" value="Genomic_DNA"/>
</dbReference>
<dbReference type="AlphaFoldDB" id="A0A840PLZ8"/>
<accession>A0A840PLZ8</accession>
<evidence type="ECO:0000313" key="2">
    <source>
        <dbReference type="Proteomes" id="UP000578449"/>
    </source>
</evidence>
<organism evidence="1 2">
    <name type="scientific">Thermocatellispora tengchongensis</name>
    <dbReference type="NCBI Taxonomy" id="1073253"/>
    <lineage>
        <taxon>Bacteria</taxon>
        <taxon>Bacillati</taxon>
        <taxon>Actinomycetota</taxon>
        <taxon>Actinomycetes</taxon>
        <taxon>Streptosporangiales</taxon>
        <taxon>Streptosporangiaceae</taxon>
        <taxon>Thermocatellispora</taxon>
    </lineage>
</organism>
<reference evidence="1 2" key="1">
    <citation type="submission" date="2020-08" db="EMBL/GenBank/DDBJ databases">
        <title>Genomic Encyclopedia of Type Strains, Phase IV (KMG-IV): sequencing the most valuable type-strain genomes for metagenomic binning, comparative biology and taxonomic classification.</title>
        <authorList>
            <person name="Goeker M."/>
        </authorList>
    </citation>
    <scope>NUCLEOTIDE SEQUENCE [LARGE SCALE GENOMIC DNA]</scope>
    <source>
        <strain evidence="1 2">DSM 45615</strain>
    </source>
</reference>
<name>A0A840PLZ8_9ACTN</name>
<dbReference type="RefSeq" id="WP_185057302.1">
    <property type="nucleotide sequence ID" value="NZ_BAABIX010000005.1"/>
</dbReference>
<gene>
    <name evidence="1" type="ORF">HNP84_010286</name>
</gene>
<proteinExistence type="predicted"/>